<sequence length="19" mass="2159">MRIIIVTVVYAVCNSVKHI</sequence>
<evidence type="ECO:0000313" key="1">
    <source>
        <dbReference type="EMBL" id="JAD67087.1"/>
    </source>
</evidence>
<name>A0A0A9C6H5_ARUDO</name>
<organism evidence="1">
    <name type="scientific">Arundo donax</name>
    <name type="common">Giant reed</name>
    <name type="synonym">Donax arundinaceus</name>
    <dbReference type="NCBI Taxonomy" id="35708"/>
    <lineage>
        <taxon>Eukaryota</taxon>
        <taxon>Viridiplantae</taxon>
        <taxon>Streptophyta</taxon>
        <taxon>Embryophyta</taxon>
        <taxon>Tracheophyta</taxon>
        <taxon>Spermatophyta</taxon>
        <taxon>Magnoliopsida</taxon>
        <taxon>Liliopsida</taxon>
        <taxon>Poales</taxon>
        <taxon>Poaceae</taxon>
        <taxon>PACMAD clade</taxon>
        <taxon>Arundinoideae</taxon>
        <taxon>Arundineae</taxon>
        <taxon>Arundo</taxon>
    </lineage>
</organism>
<dbReference type="EMBL" id="GBRH01230808">
    <property type="protein sequence ID" value="JAD67087.1"/>
    <property type="molecule type" value="Transcribed_RNA"/>
</dbReference>
<protein>
    <submittedName>
        <fullName evidence="1">Uncharacterized protein</fullName>
    </submittedName>
</protein>
<reference evidence="1" key="1">
    <citation type="submission" date="2014-09" db="EMBL/GenBank/DDBJ databases">
        <authorList>
            <person name="Magalhaes I.L.F."/>
            <person name="Oliveira U."/>
            <person name="Santos F.R."/>
            <person name="Vidigal T.H.D.A."/>
            <person name="Brescovit A.D."/>
            <person name="Santos A.J."/>
        </authorList>
    </citation>
    <scope>NUCLEOTIDE SEQUENCE</scope>
    <source>
        <tissue evidence="1">Shoot tissue taken approximately 20 cm above the soil surface</tissue>
    </source>
</reference>
<dbReference type="AlphaFoldDB" id="A0A0A9C6H5"/>
<reference evidence="1" key="2">
    <citation type="journal article" date="2015" name="Data Brief">
        <title>Shoot transcriptome of the giant reed, Arundo donax.</title>
        <authorList>
            <person name="Barrero R.A."/>
            <person name="Guerrero F.D."/>
            <person name="Moolhuijzen P."/>
            <person name="Goolsby J.A."/>
            <person name="Tidwell J."/>
            <person name="Bellgard S.E."/>
            <person name="Bellgard M.I."/>
        </authorList>
    </citation>
    <scope>NUCLEOTIDE SEQUENCE</scope>
    <source>
        <tissue evidence="1">Shoot tissue taken approximately 20 cm above the soil surface</tissue>
    </source>
</reference>
<proteinExistence type="predicted"/>
<accession>A0A0A9C6H5</accession>